<accession>A0ACB9EUU5</accession>
<proteinExistence type="predicted"/>
<organism evidence="1 2">
    <name type="scientific">Smallanthus sonchifolius</name>
    <dbReference type="NCBI Taxonomy" id="185202"/>
    <lineage>
        <taxon>Eukaryota</taxon>
        <taxon>Viridiplantae</taxon>
        <taxon>Streptophyta</taxon>
        <taxon>Embryophyta</taxon>
        <taxon>Tracheophyta</taxon>
        <taxon>Spermatophyta</taxon>
        <taxon>Magnoliopsida</taxon>
        <taxon>eudicotyledons</taxon>
        <taxon>Gunneridae</taxon>
        <taxon>Pentapetalae</taxon>
        <taxon>asterids</taxon>
        <taxon>campanulids</taxon>
        <taxon>Asterales</taxon>
        <taxon>Asteraceae</taxon>
        <taxon>Asteroideae</taxon>
        <taxon>Heliantheae alliance</taxon>
        <taxon>Millerieae</taxon>
        <taxon>Smallanthus</taxon>
    </lineage>
</organism>
<reference evidence="2" key="1">
    <citation type="journal article" date="2022" name="Mol. Ecol. Resour.">
        <title>The genomes of chicory, endive, great burdock and yacon provide insights into Asteraceae palaeo-polyploidization history and plant inulin production.</title>
        <authorList>
            <person name="Fan W."/>
            <person name="Wang S."/>
            <person name="Wang H."/>
            <person name="Wang A."/>
            <person name="Jiang F."/>
            <person name="Liu H."/>
            <person name="Zhao H."/>
            <person name="Xu D."/>
            <person name="Zhang Y."/>
        </authorList>
    </citation>
    <scope>NUCLEOTIDE SEQUENCE [LARGE SCALE GENOMIC DNA]</scope>
    <source>
        <strain evidence="2">cv. Yunnan</strain>
    </source>
</reference>
<gene>
    <name evidence="1" type="ORF">L1987_52646</name>
</gene>
<dbReference type="EMBL" id="CM042034">
    <property type="protein sequence ID" value="KAI3762221.1"/>
    <property type="molecule type" value="Genomic_DNA"/>
</dbReference>
<protein>
    <submittedName>
        <fullName evidence="1">Uncharacterized protein</fullName>
    </submittedName>
</protein>
<evidence type="ECO:0000313" key="1">
    <source>
        <dbReference type="EMBL" id="KAI3762221.1"/>
    </source>
</evidence>
<keyword evidence="2" id="KW-1185">Reference proteome</keyword>
<dbReference type="Proteomes" id="UP001056120">
    <property type="component" value="Linkage Group LG17"/>
</dbReference>
<sequence length="116" mass="13793">MGLRRRANQVYAIEFGLAKKYKDSSTHQHIRFYVFKERITDVKQSNAKHEIKKTKKIKFPGFCGHAKTWVSIFATREELKKRAFRPIFDTSRSRAPRRRFSLSLGRLFLIFHDCKS</sequence>
<name>A0ACB9EUU5_9ASTR</name>
<comment type="caution">
    <text evidence="1">The sequence shown here is derived from an EMBL/GenBank/DDBJ whole genome shotgun (WGS) entry which is preliminary data.</text>
</comment>
<evidence type="ECO:0000313" key="2">
    <source>
        <dbReference type="Proteomes" id="UP001056120"/>
    </source>
</evidence>
<reference evidence="1 2" key="2">
    <citation type="journal article" date="2022" name="Mol. Ecol. Resour.">
        <title>The genomes of chicory, endive, great burdock and yacon provide insights into Asteraceae paleo-polyploidization history and plant inulin production.</title>
        <authorList>
            <person name="Fan W."/>
            <person name="Wang S."/>
            <person name="Wang H."/>
            <person name="Wang A."/>
            <person name="Jiang F."/>
            <person name="Liu H."/>
            <person name="Zhao H."/>
            <person name="Xu D."/>
            <person name="Zhang Y."/>
        </authorList>
    </citation>
    <scope>NUCLEOTIDE SEQUENCE [LARGE SCALE GENOMIC DNA]</scope>
    <source>
        <strain evidence="2">cv. Yunnan</strain>
        <tissue evidence="1">Leaves</tissue>
    </source>
</reference>